<evidence type="ECO:0000313" key="2">
    <source>
        <dbReference type="EMBL" id="GAA4746496.1"/>
    </source>
</evidence>
<dbReference type="Proteomes" id="UP001500121">
    <property type="component" value="Unassembled WGS sequence"/>
</dbReference>
<name>A0ABP8Z4S8_9MICO</name>
<gene>
    <name evidence="2" type="ORF">GCM10025783_18100</name>
</gene>
<proteinExistence type="predicted"/>
<evidence type="ECO:0000313" key="3">
    <source>
        <dbReference type="Proteomes" id="UP001500121"/>
    </source>
</evidence>
<reference evidence="3" key="1">
    <citation type="journal article" date="2019" name="Int. J. Syst. Evol. Microbiol.">
        <title>The Global Catalogue of Microorganisms (GCM) 10K type strain sequencing project: providing services to taxonomists for standard genome sequencing and annotation.</title>
        <authorList>
            <consortium name="The Broad Institute Genomics Platform"/>
            <consortium name="The Broad Institute Genome Sequencing Center for Infectious Disease"/>
            <person name="Wu L."/>
            <person name="Ma J."/>
        </authorList>
    </citation>
    <scope>NUCLEOTIDE SEQUENCE [LARGE SCALE GENOMIC DNA]</scope>
    <source>
        <strain evidence="3">JCM 19015</strain>
    </source>
</reference>
<organism evidence="2 3">
    <name type="scientific">Amnibacterium soli</name>
    <dbReference type="NCBI Taxonomy" id="1282736"/>
    <lineage>
        <taxon>Bacteria</taxon>
        <taxon>Bacillati</taxon>
        <taxon>Actinomycetota</taxon>
        <taxon>Actinomycetes</taxon>
        <taxon>Micrococcales</taxon>
        <taxon>Microbacteriaceae</taxon>
        <taxon>Amnibacterium</taxon>
    </lineage>
</organism>
<keyword evidence="3" id="KW-1185">Reference proteome</keyword>
<protein>
    <recommendedName>
        <fullName evidence="4">LTXXQ motif family protein</fullName>
    </recommendedName>
</protein>
<comment type="caution">
    <text evidence="2">The sequence shown here is derived from an EMBL/GenBank/DDBJ whole genome shotgun (WGS) entry which is preliminary data.</text>
</comment>
<keyword evidence="1" id="KW-0732">Signal</keyword>
<dbReference type="EMBL" id="BAABLP010000003">
    <property type="protein sequence ID" value="GAA4746496.1"/>
    <property type="molecule type" value="Genomic_DNA"/>
</dbReference>
<dbReference type="PROSITE" id="PS51318">
    <property type="entry name" value="TAT"/>
    <property type="match status" value="1"/>
</dbReference>
<sequence length="182" mass="18808">MNPLRSTRRKAVLVASGAAVLLAVGGGTTAALAATGDSTPSPSGTPAACGVHLRAELRGATPSQLKADLKKLRSEPKGEARAAERKAIREKALAGGYGARAGELARVVGGGKEAKEVRAQLPAALRADLKTLHATPRRSAEQTAEAKRIEQKALAGDYGTTVQQHVKTVQARFQARCAAKQG</sequence>
<evidence type="ECO:0008006" key="4">
    <source>
        <dbReference type="Google" id="ProtNLM"/>
    </source>
</evidence>
<evidence type="ECO:0000256" key="1">
    <source>
        <dbReference type="SAM" id="SignalP"/>
    </source>
</evidence>
<accession>A0ABP8Z4S8</accession>
<feature type="signal peptide" evidence="1">
    <location>
        <begin position="1"/>
        <end position="33"/>
    </location>
</feature>
<feature type="chain" id="PRO_5046887131" description="LTXXQ motif family protein" evidence="1">
    <location>
        <begin position="34"/>
        <end position="182"/>
    </location>
</feature>
<dbReference type="InterPro" id="IPR006311">
    <property type="entry name" value="TAT_signal"/>
</dbReference>